<reference evidence="4 5" key="1">
    <citation type="journal article" date="2011" name="Proc. Natl. Acad. Sci. U.S.A.">
        <title>Niche of harmful alga Aureococcus anophagefferens revealed through ecogenomics.</title>
        <authorList>
            <person name="Gobler C.J."/>
            <person name="Berry D.L."/>
            <person name="Dyhrman S.T."/>
            <person name="Wilhelm S.W."/>
            <person name="Salamov A."/>
            <person name="Lobanov A.V."/>
            <person name="Zhang Y."/>
            <person name="Collier J.L."/>
            <person name="Wurch L.L."/>
            <person name="Kustka A.B."/>
            <person name="Dill B.D."/>
            <person name="Shah M."/>
            <person name="VerBerkmoes N.C."/>
            <person name="Kuo A."/>
            <person name="Terry A."/>
            <person name="Pangilinan J."/>
            <person name="Lindquist E.A."/>
            <person name="Lucas S."/>
            <person name="Paulsen I.T."/>
            <person name="Hattenrath-Lehmann T.K."/>
            <person name="Talmage S.C."/>
            <person name="Walker E.A."/>
            <person name="Koch F."/>
            <person name="Burson A.M."/>
            <person name="Marcoval M.A."/>
            <person name="Tang Y.Z."/>
            <person name="Lecleir G.R."/>
            <person name="Coyne K.J."/>
            <person name="Berg G.M."/>
            <person name="Bertrand E.M."/>
            <person name="Saito M.A."/>
            <person name="Gladyshev V.N."/>
            <person name="Grigoriev I.V."/>
        </authorList>
    </citation>
    <scope>NUCLEOTIDE SEQUENCE [LARGE SCALE GENOMIC DNA]</scope>
    <source>
        <strain evidence="5">CCMP 1984</strain>
    </source>
</reference>
<name>F0XZZ8_AURAN</name>
<dbReference type="InterPro" id="IPR042201">
    <property type="entry name" value="FH2_Formin_sf"/>
</dbReference>
<organism evidence="5">
    <name type="scientific">Aureococcus anophagefferens</name>
    <name type="common">Harmful bloom alga</name>
    <dbReference type="NCBI Taxonomy" id="44056"/>
    <lineage>
        <taxon>Eukaryota</taxon>
        <taxon>Sar</taxon>
        <taxon>Stramenopiles</taxon>
        <taxon>Ochrophyta</taxon>
        <taxon>Pelagophyceae</taxon>
        <taxon>Pelagomonadales</taxon>
        <taxon>Pelagomonadaceae</taxon>
        <taxon>Aureococcus</taxon>
    </lineage>
</organism>
<dbReference type="SUPFAM" id="SSF48371">
    <property type="entry name" value="ARM repeat"/>
    <property type="match status" value="1"/>
</dbReference>
<dbReference type="Pfam" id="PF10152">
    <property type="entry name" value="CCDC53"/>
    <property type="match status" value="3"/>
</dbReference>
<protein>
    <recommendedName>
        <fullName evidence="3">FH2 domain-containing protein</fullName>
    </recommendedName>
</protein>
<dbReference type="SUPFAM" id="SSF49899">
    <property type="entry name" value="Concanavalin A-like lectins/glucanases"/>
    <property type="match status" value="1"/>
</dbReference>
<evidence type="ECO:0000256" key="1">
    <source>
        <dbReference type="ARBA" id="ARBA00006290"/>
    </source>
</evidence>
<dbReference type="PANTHER" id="PTHR13015">
    <property type="entry name" value="PROTEIN AD-016-RELATED"/>
    <property type="match status" value="1"/>
</dbReference>
<dbReference type="InterPro" id="IPR011989">
    <property type="entry name" value="ARM-like"/>
</dbReference>
<accession>F0XZZ8</accession>
<feature type="compositionally biased region" description="Basic residues" evidence="2">
    <location>
        <begin position="1266"/>
        <end position="1279"/>
    </location>
</feature>
<dbReference type="InterPro" id="IPR010473">
    <property type="entry name" value="GTPase-bd"/>
</dbReference>
<feature type="domain" description="FH2" evidence="3">
    <location>
        <begin position="795"/>
        <end position="1198"/>
    </location>
</feature>
<dbReference type="Pfam" id="PF06371">
    <property type="entry name" value="Drf_GBD"/>
    <property type="match status" value="1"/>
</dbReference>
<evidence type="ECO:0000313" key="5">
    <source>
        <dbReference type="Proteomes" id="UP000002729"/>
    </source>
</evidence>
<evidence type="ECO:0000313" key="4">
    <source>
        <dbReference type="EMBL" id="EGB11430.1"/>
    </source>
</evidence>
<feature type="region of interest" description="Disordered" evidence="2">
    <location>
        <begin position="1195"/>
        <end position="1218"/>
    </location>
</feature>
<dbReference type="InterPro" id="IPR013320">
    <property type="entry name" value="ConA-like_dom_sf"/>
</dbReference>
<dbReference type="eggNOG" id="KOG1922">
    <property type="taxonomic scope" value="Eukaryota"/>
</dbReference>
<dbReference type="Pfam" id="PF02181">
    <property type="entry name" value="FH2"/>
    <property type="match status" value="1"/>
</dbReference>
<dbReference type="AlphaFoldDB" id="F0XZZ8"/>
<dbReference type="GO" id="GO:0031267">
    <property type="term" value="F:small GTPase binding"/>
    <property type="evidence" value="ECO:0007669"/>
    <property type="project" value="InterPro"/>
</dbReference>
<dbReference type="GO" id="GO:0071203">
    <property type="term" value="C:WASH complex"/>
    <property type="evidence" value="ECO:0007669"/>
    <property type="project" value="InterPro"/>
</dbReference>
<dbReference type="PROSITE" id="PS51444">
    <property type="entry name" value="FH2"/>
    <property type="match status" value="1"/>
</dbReference>
<dbReference type="Proteomes" id="UP000002729">
    <property type="component" value="Unassembled WGS sequence"/>
</dbReference>
<dbReference type="Gene3D" id="1.25.10.10">
    <property type="entry name" value="Leucine-rich Repeat Variant"/>
    <property type="match status" value="1"/>
</dbReference>
<dbReference type="InterPro" id="IPR019309">
    <property type="entry name" value="WASHC3"/>
</dbReference>
<dbReference type="OMA" id="TCARIVP"/>
<dbReference type="GO" id="GO:0030041">
    <property type="term" value="P:actin filament polymerization"/>
    <property type="evidence" value="ECO:0007669"/>
    <property type="project" value="TreeGrafter"/>
</dbReference>
<dbReference type="InterPro" id="IPR015425">
    <property type="entry name" value="FH2_Formin"/>
</dbReference>
<comment type="similarity">
    <text evidence="1">Belongs to the CCDC53 family.</text>
</comment>
<dbReference type="PANTHER" id="PTHR13015:SF0">
    <property type="entry name" value="WASH COMPLEX SUBUNIT 3"/>
    <property type="match status" value="1"/>
</dbReference>
<proteinExistence type="inferred from homology"/>
<dbReference type="InterPro" id="IPR016024">
    <property type="entry name" value="ARM-type_fold"/>
</dbReference>
<dbReference type="SMART" id="SM00498">
    <property type="entry name" value="FH2"/>
    <property type="match status" value="1"/>
</dbReference>
<dbReference type="OrthoDB" id="206927at2759"/>
<keyword evidence="5" id="KW-1185">Reference proteome</keyword>
<dbReference type="KEGG" id="aaf:AURANDRAFT_70943"/>
<gene>
    <name evidence="4" type="ORF">AURANDRAFT_70943</name>
</gene>
<sequence>MPWCTAIEDDAWSIRGDDYFWQNFQHYCHTYDGTDWKFYFNGALAHTETVALDTGSDNPLTIGVRYSSGFEDVLLKLSLPEAAKPGMRAKPVEEQWKFVEMYAASGGAGGFEAADSAALKSVADAPARPPLAALRAVRTGIRTGAAAWLTGFYGAGGPRAVASVLWCFSERCAARAASELATARALEAAGCAKALVNHPSGLDHVCREGADLVRACAAAALACHDHVLAAPAAPPLLEALAVVAHFHAEVGRPLVLDAVRGASQDGSLAALAAVVAPRGSGPAAPSRPTRRAVRAGAMALANELVCGEADADERGALREEVSAAFDESTDDAAADGDHADAAEAEARGAALGARSGGLVAAPRARGAAGGATLPPGGATNFALEGAALRWGGAEEPAKRRSLVSFGAKAKRGGSAAGSLDLALAVDVCPRSGHPDLGSPSVPRFGLEVVVAGGGVAALAADSPRERDAWYAALVVAADRAALKAADPGARSALRAALAPYEANAPRIVAAQAAAFRHMAREDAAAGGDGGGVEAVLDALRKRAAVPRLRAKVEVLGRAALSAIHGGAAAAAWRDAVDALCDGDVPENLRDLDLESFDEGPAAPAAPAAPAPATDVASALSAAAALPPLPAAVPAAPGPADALAKYRKMLKMHLPRGAVEQKMRAEGVDPALLDEGGPADALAKYRKMLKMHLPRGAVEQKMRAEGVDPALLDGDAPEAAVALAVAEEPAVAAVKDDPTYAKFFKMLAMHMPRGAVEQKLAAEGLDPAVLDLDPSKPAPKTLPKSKKKPAAPPPVTSYGEKPPVPLRPWHWTALRGDAAAATRWSKASPIVPFPAEDLHRALAARTSKPGGAVVASFVRTATTKPAARASFVDPRTAQNVGIALRKMRRPPEELARLVLRGDACPESLLDLLASAAPTAEMRGLALAHRASGAGDDDLDDVERFLVQASLVPAFDARLEALDLRVRFGAAARDLEARLSSVEAASTACVESASLWAALALLRDVGNVVNGGTPRGGAAGFRLDALSRLEATKAADDGRPFLCRVVTWLDAYDGQLLPSLGRLRVAADRAARSARALRADVGALRARVARGEALLKAEAEAAKRGDEPDRAAFVASLLPVVQGARRAVDGLAARERGPTAAAAAALAAAFGAPPDASSPELILGDELVPFLSALRDAKADVDAARAAESAAARKAARARDDGRAYVKPARAPPPAPDEGDDLVAAYRQVQGDADATIARFVLMREASQSYARMPTPRALTTEDPRAALLRKKSSQAHSFKL</sequence>
<dbReference type="InParanoid" id="F0XZZ8"/>
<dbReference type="RefSeq" id="XP_009033799.1">
    <property type="nucleotide sequence ID" value="XM_009035551.1"/>
</dbReference>
<feature type="region of interest" description="Disordered" evidence="2">
    <location>
        <begin position="768"/>
        <end position="801"/>
    </location>
</feature>
<dbReference type="Gene3D" id="1.20.58.2220">
    <property type="entry name" value="Formin, FH2 domain"/>
    <property type="match status" value="1"/>
</dbReference>
<evidence type="ECO:0000259" key="3">
    <source>
        <dbReference type="PROSITE" id="PS51444"/>
    </source>
</evidence>
<evidence type="ECO:0000256" key="2">
    <source>
        <dbReference type="SAM" id="MobiDB-lite"/>
    </source>
</evidence>
<dbReference type="GO" id="GO:0006887">
    <property type="term" value="P:exocytosis"/>
    <property type="evidence" value="ECO:0007669"/>
    <property type="project" value="TreeGrafter"/>
</dbReference>
<dbReference type="GeneID" id="20228001"/>
<feature type="region of interest" description="Disordered" evidence="2">
    <location>
        <begin position="1250"/>
        <end position="1279"/>
    </location>
</feature>
<dbReference type="SUPFAM" id="SSF101447">
    <property type="entry name" value="Formin homology 2 domain (FH2 domain)"/>
    <property type="match status" value="1"/>
</dbReference>
<dbReference type="EMBL" id="GL833122">
    <property type="protein sequence ID" value="EGB11430.1"/>
    <property type="molecule type" value="Genomic_DNA"/>
</dbReference>
<dbReference type="GO" id="GO:0003779">
    <property type="term" value="F:actin binding"/>
    <property type="evidence" value="ECO:0007669"/>
    <property type="project" value="InterPro"/>
</dbReference>